<dbReference type="STRING" id="74426.ERS852399_01512"/>
<organism evidence="4 5">
    <name type="scientific">Collinsella aerofaciens</name>
    <dbReference type="NCBI Taxonomy" id="74426"/>
    <lineage>
        <taxon>Bacteria</taxon>
        <taxon>Bacillati</taxon>
        <taxon>Actinomycetota</taxon>
        <taxon>Coriobacteriia</taxon>
        <taxon>Coriobacteriales</taxon>
        <taxon>Coriobacteriaceae</taxon>
        <taxon>Collinsella</taxon>
    </lineage>
</organism>
<dbReference type="SUPFAM" id="SSF52540">
    <property type="entry name" value="P-loop containing nucleoside triphosphate hydrolases"/>
    <property type="match status" value="1"/>
</dbReference>
<keyword evidence="2 3" id="KW-0067">ATP-binding</keyword>
<evidence type="ECO:0000256" key="2">
    <source>
        <dbReference type="ARBA" id="ARBA00022840"/>
    </source>
</evidence>
<comment type="subcellular location">
    <subcellularLocation>
        <location evidence="3">Cytoplasm</location>
    </subcellularLocation>
</comment>
<feature type="binding site" evidence="3">
    <location>
        <begin position="11"/>
        <end position="16"/>
    </location>
    <ligand>
        <name>ATP</name>
        <dbReference type="ChEBI" id="CHEBI:30616"/>
    </ligand>
</feature>
<dbReference type="GO" id="GO:0004140">
    <property type="term" value="F:dephospho-CoA kinase activity"/>
    <property type="evidence" value="ECO:0007669"/>
    <property type="project" value="UniProtKB-UniRule"/>
</dbReference>
<dbReference type="PaxDb" id="74426-ERS852399_01512"/>
<evidence type="ECO:0000256" key="1">
    <source>
        <dbReference type="ARBA" id="ARBA00022741"/>
    </source>
</evidence>
<dbReference type="PANTHER" id="PTHR10695">
    <property type="entry name" value="DEPHOSPHO-COA KINASE-RELATED"/>
    <property type="match status" value="1"/>
</dbReference>
<dbReference type="AlphaFoldDB" id="A0A174EGN4"/>
<dbReference type="PANTHER" id="PTHR10695:SF46">
    <property type="entry name" value="BIFUNCTIONAL COENZYME A SYNTHASE-RELATED"/>
    <property type="match status" value="1"/>
</dbReference>
<sequence>MFTVFVLGNIASGKSTACRYFESRGAMLIDLDELAKSLYVPGSDIVNTLADEFGWDILDEEGGIRRSILASRAFASPDSVARLNGIVHPVLIEQLSLRILDPVCCTVSSPRYPFAVVEVSAPTGFEDAFGLADEILVISAPLSVRRERAIQRGMEPSDFDARSACQPDESALCNLATTVIDNAAGDNSLFEQLDSWLACHGFIDTPDKEEADA</sequence>
<dbReference type="GO" id="GO:0005524">
    <property type="term" value="F:ATP binding"/>
    <property type="evidence" value="ECO:0007669"/>
    <property type="project" value="UniProtKB-UniRule"/>
</dbReference>
<dbReference type="EC" id="2.7.1.24" evidence="3"/>
<protein>
    <recommendedName>
        <fullName evidence="3">Dephospho-CoA kinase</fullName>
        <ecNumber evidence="3">2.7.1.24</ecNumber>
    </recommendedName>
    <alternativeName>
        <fullName evidence="3">Dephosphocoenzyme A kinase</fullName>
    </alternativeName>
</protein>
<keyword evidence="3 4" id="KW-0418">Kinase</keyword>
<comment type="pathway">
    <text evidence="3">Cofactor biosynthesis; coenzyme A biosynthesis; CoA from (R)-pantothenate: step 5/5.</text>
</comment>
<name>A0A174EGN4_9ACTN</name>
<dbReference type="GO" id="GO:0015937">
    <property type="term" value="P:coenzyme A biosynthetic process"/>
    <property type="evidence" value="ECO:0007669"/>
    <property type="project" value="UniProtKB-UniRule"/>
</dbReference>
<dbReference type="Gene3D" id="3.40.50.300">
    <property type="entry name" value="P-loop containing nucleotide triphosphate hydrolases"/>
    <property type="match status" value="1"/>
</dbReference>
<proteinExistence type="inferred from homology"/>
<dbReference type="CDD" id="cd02022">
    <property type="entry name" value="DPCK"/>
    <property type="match status" value="1"/>
</dbReference>
<dbReference type="NCBIfam" id="TIGR00152">
    <property type="entry name" value="dephospho-CoA kinase"/>
    <property type="match status" value="1"/>
</dbReference>
<accession>A0A174EGN4</accession>
<dbReference type="InterPro" id="IPR001977">
    <property type="entry name" value="Depp_CoAkinase"/>
</dbReference>
<reference evidence="4 5" key="1">
    <citation type="submission" date="2015-09" db="EMBL/GenBank/DDBJ databases">
        <authorList>
            <consortium name="Pathogen Informatics"/>
        </authorList>
    </citation>
    <scope>NUCLEOTIDE SEQUENCE [LARGE SCALE GENOMIC DNA]</scope>
    <source>
        <strain evidence="4 5">2789STDY5608823</strain>
    </source>
</reference>
<dbReference type="GO" id="GO:0005737">
    <property type="term" value="C:cytoplasm"/>
    <property type="evidence" value="ECO:0007669"/>
    <property type="project" value="UniProtKB-SubCell"/>
</dbReference>
<dbReference type="EMBL" id="CYYP01000012">
    <property type="protein sequence ID" value="CUO36911.1"/>
    <property type="molecule type" value="Genomic_DNA"/>
</dbReference>
<evidence type="ECO:0000313" key="5">
    <source>
        <dbReference type="Proteomes" id="UP000095468"/>
    </source>
</evidence>
<dbReference type="HAMAP" id="MF_00376">
    <property type="entry name" value="Dephospho_CoA_kinase"/>
    <property type="match status" value="1"/>
</dbReference>
<comment type="function">
    <text evidence="3">Catalyzes the phosphorylation of the 3'-hydroxyl group of dephosphocoenzyme A to form coenzyme A.</text>
</comment>
<evidence type="ECO:0000313" key="4">
    <source>
        <dbReference type="EMBL" id="CUO36911.1"/>
    </source>
</evidence>
<dbReference type="InterPro" id="IPR027417">
    <property type="entry name" value="P-loop_NTPase"/>
</dbReference>
<comment type="catalytic activity">
    <reaction evidence="3">
        <text>3'-dephospho-CoA + ATP = ADP + CoA + H(+)</text>
        <dbReference type="Rhea" id="RHEA:18245"/>
        <dbReference type="ChEBI" id="CHEBI:15378"/>
        <dbReference type="ChEBI" id="CHEBI:30616"/>
        <dbReference type="ChEBI" id="CHEBI:57287"/>
        <dbReference type="ChEBI" id="CHEBI:57328"/>
        <dbReference type="ChEBI" id="CHEBI:456216"/>
        <dbReference type="EC" id="2.7.1.24"/>
    </reaction>
</comment>
<dbReference type="Pfam" id="PF01121">
    <property type="entry name" value="CoaE"/>
    <property type="match status" value="1"/>
</dbReference>
<dbReference type="RefSeq" id="WP_055286973.1">
    <property type="nucleotide sequence ID" value="NZ_CABIYU010000014.1"/>
</dbReference>
<comment type="similarity">
    <text evidence="3">Belongs to the CoaE family.</text>
</comment>
<keyword evidence="3 4" id="KW-0808">Transferase</keyword>
<dbReference type="Proteomes" id="UP000095468">
    <property type="component" value="Unassembled WGS sequence"/>
</dbReference>
<evidence type="ECO:0000256" key="3">
    <source>
        <dbReference type="HAMAP-Rule" id="MF_00376"/>
    </source>
</evidence>
<keyword evidence="1 3" id="KW-0547">Nucleotide-binding</keyword>
<dbReference type="PROSITE" id="PS51219">
    <property type="entry name" value="DPCK"/>
    <property type="match status" value="1"/>
</dbReference>
<keyword evidence="3" id="KW-0963">Cytoplasm</keyword>
<keyword evidence="3" id="KW-0173">Coenzyme A biosynthesis</keyword>
<dbReference type="UniPathway" id="UPA00241">
    <property type="reaction ID" value="UER00356"/>
</dbReference>
<gene>
    <name evidence="3 4" type="primary">coaE</name>
    <name evidence="4" type="ORF">ERS852381_01458</name>
</gene>